<name>A0AAD7LTI0_QUISA</name>
<keyword evidence="2" id="KW-1185">Reference proteome</keyword>
<sequence length="90" mass="10626">MRTRKTQKELQDDEYYSSMNIAQPEKKYPPENVMLLSRNIDNQSVSGFMSPILDRVEYWKRVIDLQIERERDLMNMGGNNLGWEGKTKAV</sequence>
<dbReference type="Proteomes" id="UP001163823">
    <property type="component" value="Chromosome 6"/>
</dbReference>
<comment type="caution">
    <text evidence="1">The sequence shown here is derived from an EMBL/GenBank/DDBJ whole genome shotgun (WGS) entry which is preliminary data.</text>
</comment>
<accession>A0AAD7LTI0</accession>
<evidence type="ECO:0000313" key="1">
    <source>
        <dbReference type="EMBL" id="KAJ7964029.1"/>
    </source>
</evidence>
<protein>
    <submittedName>
        <fullName evidence="1">Uncharacterized protein</fullName>
    </submittedName>
</protein>
<dbReference type="AlphaFoldDB" id="A0AAD7LTI0"/>
<proteinExistence type="predicted"/>
<gene>
    <name evidence="1" type="ORF">O6P43_013900</name>
</gene>
<dbReference type="EMBL" id="JARAOO010000006">
    <property type="protein sequence ID" value="KAJ7964029.1"/>
    <property type="molecule type" value="Genomic_DNA"/>
</dbReference>
<organism evidence="1 2">
    <name type="scientific">Quillaja saponaria</name>
    <name type="common">Soap bark tree</name>
    <dbReference type="NCBI Taxonomy" id="32244"/>
    <lineage>
        <taxon>Eukaryota</taxon>
        <taxon>Viridiplantae</taxon>
        <taxon>Streptophyta</taxon>
        <taxon>Embryophyta</taxon>
        <taxon>Tracheophyta</taxon>
        <taxon>Spermatophyta</taxon>
        <taxon>Magnoliopsida</taxon>
        <taxon>eudicotyledons</taxon>
        <taxon>Gunneridae</taxon>
        <taxon>Pentapetalae</taxon>
        <taxon>rosids</taxon>
        <taxon>fabids</taxon>
        <taxon>Fabales</taxon>
        <taxon>Quillajaceae</taxon>
        <taxon>Quillaja</taxon>
    </lineage>
</organism>
<evidence type="ECO:0000313" key="2">
    <source>
        <dbReference type="Proteomes" id="UP001163823"/>
    </source>
</evidence>
<dbReference type="KEGG" id="qsa:O6P43_013900"/>
<reference evidence="1" key="1">
    <citation type="journal article" date="2023" name="Science">
        <title>Elucidation of the pathway for biosynthesis of saponin adjuvants from the soapbark tree.</title>
        <authorList>
            <person name="Reed J."/>
            <person name="Orme A."/>
            <person name="El-Demerdash A."/>
            <person name="Owen C."/>
            <person name="Martin L.B.B."/>
            <person name="Misra R.C."/>
            <person name="Kikuchi S."/>
            <person name="Rejzek M."/>
            <person name="Martin A.C."/>
            <person name="Harkess A."/>
            <person name="Leebens-Mack J."/>
            <person name="Louveau T."/>
            <person name="Stephenson M.J."/>
            <person name="Osbourn A."/>
        </authorList>
    </citation>
    <scope>NUCLEOTIDE SEQUENCE</scope>
    <source>
        <strain evidence="1">S10</strain>
    </source>
</reference>